<proteinExistence type="inferred from homology"/>
<protein>
    <recommendedName>
        <fullName evidence="3">Alpha/beta hydrolase fold-3 domain-containing protein</fullName>
    </recommendedName>
</protein>
<name>A0ABR5NI18_9GAMM</name>
<keyword evidence="5" id="KW-1185">Reference proteome</keyword>
<dbReference type="Gene3D" id="3.40.50.1820">
    <property type="entry name" value="alpha/beta hydrolase"/>
    <property type="match status" value="1"/>
</dbReference>
<dbReference type="Proteomes" id="UP000050902">
    <property type="component" value="Unassembled WGS sequence"/>
</dbReference>
<dbReference type="PANTHER" id="PTHR48081">
    <property type="entry name" value="AB HYDROLASE SUPERFAMILY PROTEIN C4A8.06C"/>
    <property type="match status" value="1"/>
</dbReference>
<evidence type="ECO:0000313" key="4">
    <source>
        <dbReference type="EMBL" id="KRG56192.1"/>
    </source>
</evidence>
<comment type="similarity">
    <text evidence="1">Belongs to the 'GDXG' lipolytic enzyme family.</text>
</comment>
<evidence type="ECO:0000313" key="5">
    <source>
        <dbReference type="Proteomes" id="UP000050902"/>
    </source>
</evidence>
<evidence type="ECO:0000256" key="2">
    <source>
        <dbReference type="ARBA" id="ARBA00022801"/>
    </source>
</evidence>
<accession>A0ABR5NI18</accession>
<dbReference type="EMBL" id="LDJG01000018">
    <property type="protein sequence ID" value="KRG56192.1"/>
    <property type="molecule type" value="Genomic_DNA"/>
</dbReference>
<sequence length="324" mass="35281">MERNEQSSTAARHDDVDPEVRTFLQRMNAGYAAFPGLAQASLPEARRIAETVRAQWVQGGPAMAATTELRVGATHTRIRILRPQHGDASLPALVYLHGGGWTMFSIDTHDRLMREYAGRAGVAVVAVDYSLSPEVKFPRALEETTDVIQWLRAHGAEHGIDAARLAVGGDSAGANLSVASQLRLRESGQPVVSAMLLNYGAYSDRPTPSCTRYDGPDYMLEVEEMHRFWLNYLRDDRDRGDPLAMPLHADLQGLPPAFLAVAECDILADGNQAMAQALRDAGCTVQAHTYAGATHSFLEAMSISTLANRALDDASAWLKERLGA</sequence>
<dbReference type="InterPro" id="IPR029058">
    <property type="entry name" value="AB_hydrolase_fold"/>
</dbReference>
<dbReference type="PANTHER" id="PTHR48081:SF8">
    <property type="entry name" value="ALPHA_BETA HYDROLASE FOLD-3 DOMAIN-CONTAINING PROTEIN-RELATED"/>
    <property type="match status" value="1"/>
</dbReference>
<gene>
    <name evidence="4" type="ORF">ABB22_12550</name>
</gene>
<dbReference type="PROSITE" id="PS01173">
    <property type="entry name" value="LIPASE_GDXG_HIS"/>
    <property type="match status" value="1"/>
</dbReference>
<dbReference type="InterPro" id="IPR050300">
    <property type="entry name" value="GDXG_lipolytic_enzyme"/>
</dbReference>
<dbReference type="RefSeq" id="WP_055768259.1">
    <property type="nucleotide sequence ID" value="NZ_LDJG01000018.1"/>
</dbReference>
<comment type="caution">
    <text evidence="4">The sequence shown here is derived from an EMBL/GenBank/DDBJ whole genome shotgun (WGS) entry which is preliminary data.</text>
</comment>
<feature type="domain" description="Alpha/beta hydrolase fold-3" evidence="3">
    <location>
        <begin position="93"/>
        <end position="298"/>
    </location>
</feature>
<dbReference type="InterPro" id="IPR002168">
    <property type="entry name" value="Lipase_GDXG_HIS_AS"/>
</dbReference>
<dbReference type="Pfam" id="PF07859">
    <property type="entry name" value="Abhydrolase_3"/>
    <property type="match status" value="1"/>
</dbReference>
<dbReference type="SUPFAM" id="SSF53474">
    <property type="entry name" value="alpha/beta-Hydrolases"/>
    <property type="match status" value="1"/>
</dbReference>
<evidence type="ECO:0000259" key="3">
    <source>
        <dbReference type="Pfam" id="PF07859"/>
    </source>
</evidence>
<reference evidence="4 5" key="1">
    <citation type="submission" date="2015-05" db="EMBL/GenBank/DDBJ databases">
        <title>Genome sequencing and analysis of members of genus Stenotrophomonas.</title>
        <authorList>
            <person name="Patil P.P."/>
            <person name="Midha S."/>
            <person name="Patil P.B."/>
        </authorList>
    </citation>
    <scope>NUCLEOTIDE SEQUENCE [LARGE SCALE GENOMIC DNA]</scope>
    <source>
        <strain evidence="4 5">DSM 12575</strain>
    </source>
</reference>
<dbReference type="InterPro" id="IPR013094">
    <property type="entry name" value="AB_hydrolase_3"/>
</dbReference>
<keyword evidence="2" id="KW-0378">Hydrolase</keyword>
<evidence type="ECO:0000256" key="1">
    <source>
        <dbReference type="ARBA" id="ARBA00010515"/>
    </source>
</evidence>
<organism evidence="4 5">
    <name type="scientific">Stenotrophomonas nitritireducens</name>
    <dbReference type="NCBI Taxonomy" id="83617"/>
    <lineage>
        <taxon>Bacteria</taxon>
        <taxon>Pseudomonadati</taxon>
        <taxon>Pseudomonadota</taxon>
        <taxon>Gammaproteobacteria</taxon>
        <taxon>Lysobacterales</taxon>
        <taxon>Lysobacteraceae</taxon>
        <taxon>Stenotrophomonas</taxon>
    </lineage>
</organism>